<dbReference type="InterPro" id="IPR044068">
    <property type="entry name" value="CB"/>
</dbReference>
<dbReference type="PANTHER" id="PTHR30349:SF81">
    <property type="entry name" value="TYROSINE RECOMBINASE XERC"/>
    <property type="match status" value="1"/>
</dbReference>
<dbReference type="NCBIfam" id="NF001399">
    <property type="entry name" value="PRK00283.1"/>
    <property type="match status" value="1"/>
</dbReference>
<feature type="active site" evidence="9">
    <location>
        <position position="184"/>
    </location>
</feature>
<comment type="similarity">
    <text evidence="9">Belongs to the 'phage' integrase family. XerC subfamily.</text>
</comment>
<feature type="active site" description="O-(3'-phospho-DNA)-tyrosine intermediate" evidence="9">
    <location>
        <position position="317"/>
    </location>
</feature>
<protein>
    <recommendedName>
        <fullName evidence="9">Tyrosine recombinase XerC</fullName>
    </recommendedName>
</protein>
<dbReference type="InterPro" id="IPR023009">
    <property type="entry name" value="Tyrosine_recombinase_XerC/XerD"/>
</dbReference>
<dbReference type="GO" id="GO:0007059">
    <property type="term" value="P:chromosome segregation"/>
    <property type="evidence" value="ECO:0007669"/>
    <property type="project" value="UniProtKB-UniRule"/>
</dbReference>
<dbReference type="InterPro" id="IPR004107">
    <property type="entry name" value="Integrase_SAM-like_N"/>
</dbReference>
<evidence type="ECO:0000259" key="11">
    <source>
        <dbReference type="PROSITE" id="PS51898"/>
    </source>
</evidence>
<evidence type="ECO:0000256" key="10">
    <source>
        <dbReference type="SAM" id="MobiDB-lite"/>
    </source>
</evidence>
<keyword evidence="4 9" id="KW-0159">Chromosome partition</keyword>
<dbReference type="GO" id="GO:0009037">
    <property type="term" value="F:tyrosine-based site-specific recombinase activity"/>
    <property type="evidence" value="ECO:0007669"/>
    <property type="project" value="UniProtKB-UniRule"/>
</dbReference>
<keyword evidence="2 9" id="KW-0963">Cytoplasm</keyword>
<comment type="subunit">
    <text evidence="9">Forms a cyclic heterotetrameric complex composed of two molecules of XerC and two molecules of XerD.</text>
</comment>
<evidence type="ECO:0000256" key="9">
    <source>
        <dbReference type="HAMAP-Rule" id="MF_01808"/>
    </source>
</evidence>
<keyword evidence="14" id="KW-1185">Reference proteome</keyword>
<comment type="subcellular location">
    <subcellularLocation>
        <location evidence="1 9">Cytoplasm</location>
    </subcellularLocation>
</comment>
<accession>A0A7X9UD17</accession>
<keyword evidence="6 9" id="KW-0238">DNA-binding</keyword>
<evidence type="ECO:0000256" key="4">
    <source>
        <dbReference type="ARBA" id="ARBA00022829"/>
    </source>
</evidence>
<dbReference type="Pfam" id="PF02899">
    <property type="entry name" value="Phage_int_SAM_1"/>
    <property type="match status" value="1"/>
</dbReference>
<dbReference type="GO" id="GO:0051301">
    <property type="term" value="P:cell division"/>
    <property type="evidence" value="ECO:0007669"/>
    <property type="project" value="UniProtKB-KW"/>
</dbReference>
<feature type="active site" evidence="9">
    <location>
        <position position="285"/>
    </location>
</feature>
<keyword evidence="3 9" id="KW-0132">Cell division</keyword>
<dbReference type="Proteomes" id="UP000546970">
    <property type="component" value="Unassembled WGS sequence"/>
</dbReference>
<dbReference type="GO" id="GO:0005737">
    <property type="term" value="C:cytoplasm"/>
    <property type="evidence" value="ECO:0007669"/>
    <property type="project" value="UniProtKB-SubCell"/>
</dbReference>
<dbReference type="InterPro" id="IPR011010">
    <property type="entry name" value="DNA_brk_join_enz"/>
</dbReference>
<evidence type="ECO:0000313" key="14">
    <source>
        <dbReference type="Proteomes" id="UP000546970"/>
    </source>
</evidence>
<dbReference type="Gene3D" id="1.10.443.10">
    <property type="entry name" value="Intergrase catalytic core"/>
    <property type="match status" value="1"/>
</dbReference>
<comment type="function">
    <text evidence="9">Site-specific tyrosine recombinase, which acts by catalyzing the cutting and rejoining of the recombining DNA molecules. The XerC-XerD complex is essential to convert dimers of the bacterial chromosome into monomers to permit their segregation at cell division. It also contributes to the segregational stability of plasmids.</text>
</comment>
<evidence type="ECO:0000256" key="3">
    <source>
        <dbReference type="ARBA" id="ARBA00022618"/>
    </source>
</evidence>
<evidence type="ECO:0000256" key="5">
    <source>
        <dbReference type="ARBA" id="ARBA00022908"/>
    </source>
</evidence>
<keyword evidence="5 9" id="KW-0229">DNA integration</keyword>
<name>A0A7X9UD17_9ACTN</name>
<feature type="active site" evidence="9">
    <location>
        <position position="282"/>
    </location>
</feature>
<evidence type="ECO:0000256" key="7">
    <source>
        <dbReference type="ARBA" id="ARBA00023172"/>
    </source>
</evidence>
<feature type="active site" evidence="9">
    <location>
        <position position="308"/>
    </location>
</feature>
<sequence length="336" mass="36977">MDLSDSATTRDRKVPFVSGTPGAFRGRSAGDLLTGKTPLEHNVRDFLNHLVVERNLSANTVAAYRRDLEAYLVHLIGRGIDAPKDVRRADVEAFVAARRDCGYASASIERALSSVKSFHRFLVREGICETHPTANVHLPKKEERLPDYISIDAARALLDQEFPAGAAGARDRAMLEVLYGCGLRASELVGLDVQDLYLDDEFVRVLGKGSKQRLVPLCGSALKALVDYLDGPRRELAAHARRVAACPGVFLNKNGGRISRQSVHAICERYGRLVGIEGLHPHTLRHSFATHMLAGGADLRVLQEILGHADISTTQIYTHVDRTHLREVYLSAHPRA</sequence>
<dbReference type="GO" id="GO:0003677">
    <property type="term" value="F:DNA binding"/>
    <property type="evidence" value="ECO:0007669"/>
    <property type="project" value="UniProtKB-UniRule"/>
</dbReference>
<comment type="caution">
    <text evidence="13">The sequence shown here is derived from an EMBL/GenBank/DDBJ whole genome shotgun (WGS) entry which is preliminary data.</text>
</comment>
<gene>
    <name evidence="9" type="primary">xerC</name>
    <name evidence="13" type="ORF">HF320_06595</name>
</gene>
<dbReference type="CDD" id="cd00798">
    <property type="entry name" value="INT_XerDC_C"/>
    <property type="match status" value="1"/>
</dbReference>
<dbReference type="EMBL" id="JABBCP010000005">
    <property type="protein sequence ID" value="NMF55992.1"/>
    <property type="molecule type" value="Genomic_DNA"/>
</dbReference>
<feature type="region of interest" description="Disordered" evidence="10">
    <location>
        <begin position="1"/>
        <end position="22"/>
    </location>
</feature>
<evidence type="ECO:0000256" key="2">
    <source>
        <dbReference type="ARBA" id="ARBA00022490"/>
    </source>
</evidence>
<dbReference type="GO" id="GO:0006313">
    <property type="term" value="P:DNA transposition"/>
    <property type="evidence" value="ECO:0007669"/>
    <property type="project" value="UniProtKB-UniRule"/>
</dbReference>
<feature type="domain" description="Core-binding (CB)" evidence="12">
    <location>
        <begin position="37"/>
        <end position="123"/>
    </location>
</feature>
<evidence type="ECO:0000313" key="13">
    <source>
        <dbReference type="EMBL" id="NMF55992.1"/>
    </source>
</evidence>
<organism evidence="13 14">
    <name type="scientific">Collinsella acetigenes</name>
    <dbReference type="NCBI Taxonomy" id="2713419"/>
    <lineage>
        <taxon>Bacteria</taxon>
        <taxon>Bacillati</taxon>
        <taxon>Actinomycetota</taxon>
        <taxon>Coriobacteriia</taxon>
        <taxon>Coriobacteriales</taxon>
        <taxon>Coriobacteriaceae</taxon>
        <taxon>Collinsella</taxon>
    </lineage>
</organism>
<keyword evidence="8 9" id="KW-0131">Cell cycle</keyword>
<dbReference type="PANTHER" id="PTHR30349">
    <property type="entry name" value="PHAGE INTEGRASE-RELATED"/>
    <property type="match status" value="1"/>
</dbReference>
<dbReference type="AlphaFoldDB" id="A0A7X9UD17"/>
<evidence type="ECO:0000256" key="6">
    <source>
        <dbReference type="ARBA" id="ARBA00023125"/>
    </source>
</evidence>
<dbReference type="InterPro" id="IPR010998">
    <property type="entry name" value="Integrase_recombinase_N"/>
</dbReference>
<dbReference type="InterPro" id="IPR002104">
    <property type="entry name" value="Integrase_catalytic"/>
</dbReference>
<dbReference type="Gene3D" id="1.10.150.130">
    <property type="match status" value="1"/>
</dbReference>
<feature type="active site" evidence="9">
    <location>
        <position position="208"/>
    </location>
</feature>
<evidence type="ECO:0000259" key="12">
    <source>
        <dbReference type="PROSITE" id="PS51900"/>
    </source>
</evidence>
<reference evidence="13 14" key="1">
    <citation type="submission" date="2020-04" db="EMBL/GenBank/DDBJ databases">
        <title>Collinsella sp. KGMB02528 nov., an anaerobic actinobacterium isolated from human feces.</title>
        <authorList>
            <person name="Han K.-I."/>
            <person name="Eom M.K."/>
            <person name="Kim J.-S."/>
            <person name="Lee K.C."/>
            <person name="Suh M.K."/>
            <person name="Park S.-H."/>
            <person name="Lee J.H."/>
            <person name="Kang S.W."/>
            <person name="Park J.-E."/>
            <person name="Oh B.S."/>
            <person name="Yu S.Y."/>
            <person name="Choi S.-H."/>
            <person name="Lee D.H."/>
            <person name="Yoon H."/>
            <person name="Kim B.-Y."/>
            <person name="Lee J.H."/>
            <person name="Lee J.-S."/>
        </authorList>
    </citation>
    <scope>NUCLEOTIDE SEQUENCE [LARGE SCALE GENOMIC DNA]</scope>
    <source>
        <strain evidence="13 14">KGMB02528</strain>
    </source>
</reference>
<dbReference type="InterPro" id="IPR050090">
    <property type="entry name" value="Tyrosine_recombinase_XerCD"/>
</dbReference>
<feature type="domain" description="Tyr recombinase" evidence="11">
    <location>
        <begin position="144"/>
        <end position="330"/>
    </location>
</feature>
<dbReference type="HAMAP" id="MF_01808">
    <property type="entry name" value="Recomb_XerC_XerD"/>
    <property type="match status" value="1"/>
</dbReference>
<proteinExistence type="inferred from homology"/>
<evidence type="ECO:0000256" key="1">
    <source>
        <dbReference type="ARBA" id="ARBA00004496"/>
    </source>
</evidence>
<keyword evidence="7 9" id="KW-0233">DNA recombination</keyword>
<dbReference type="SUPFAM" id="SSF56349">
    <property type="entry name" value="DNA breaking-rejoining enzymes"/>
    <property type="match status" value="1"/>
</dbReference>
<dbReference type="Pfam" id="PF00589">
    <property type="entry name" value="Phage_integrase"/>
    <property type="match status" value="1"/>
</dbReference>
<dbReference type="InterPro" id="IPR013762">
    <property type="entry name" value="Integrase-like_cat_sf"/>
</dbReference>
<dbReference type="PROSITE" id="PS51898">
    <property type="entry name" value="TYR_RECOMBINASE"/>
    <property type="match status" value="1"/>
</dbReference>
<dbReference type="PROSITE" id="PS51900">
    <property type="entry name" value="CB"/>
    <property type="match status" value="1"/>
</dbReference>
<evidence type="ECO:0000256" key="8">
    <source>
        <dbReference type="ARBA" id="ARBA00023306"/>
    </source>
</evidence>